<name>A0A9D4L707_DREPO</name>
<feature type="compositionally biased region" description="Basic and acidic residues" evidence="1">
    <location>
        <begin position="118"/>
        <end position="127"/>
    </location>
</feature>
<keyword evidence="3" id="KW-1185">Reference proteome</keyword>
<feature type="region of interest" description="Disordered" evidence="1">
    <location>
        <begin position="118"/>
        <end position="157"/>
    </location>
</feature>
<evidence type="ECO:0000313" key="3">
    <source>
        <dbReference type="Proteomes" id="UP000828390"/>
    </source>
</evidence>
<gene>
    <name evidence="2" type="ORF">DPMN_094196</name>
</gene>
<dbReference type="Proteomes" id="UP000828390">
    <property type="component" value="Unassembled WGS sequence"/>
</dbReference>
<protein>
    <submittedName>
        <fullName evidence="2">Uncharacterized protein</fullName>
    </submittedName>
</protein>
<reference evidence="2" key="1">
    <citation type="journal article" date="2019" name="bioRxiv">
        <title>The Genome of the Zebra Mussel, Dreissena polymorpha: A Resource for Invasive Species Research.</title>
        <authorList>
            <person name="McCartney M.A."/>
            <person name="Auch B."/>
            <person name="Kono T."/>
            <person name="Mallez S."/>
            <person name="Zhang Y."/>
            <person name="Obille A."/>
            <person name="Becker A."/>
            <person name="Abrahante J.E."/>
            <person name="Garbe J."/>
            <person name="Badalamenti J.P."/>
            <person name="Herman A."/>
            <person name="Mangelson H."/>
            <person name="Liachko I."/>
            <person name="Sullivan S."/>
            <person name="Sone E.D."/>
            <person name="Koren S."/>
            <person name="Silverstein K.A.T."/>
            <person name="Beckman K.B."/>
            <person name="Gohl D.M."/>
        </authorList>
    </citation>
    <scope>NUCLEOTIDE SEQUENCE</scope>
    <source>
        <strain evidence="2">Duluth1</strain>
        <tissue evidence="2">Whole animal</tissue>
    </source>
</reference>
<evidence type="ECO:0000256" key="1">
    <source>
        <dbReference type="SAM" id="MobiDB-lite"/>
    </source>
</evidence>
<reference evidence="2" key="2">
    <citation type="submission" date="2020-11" db="EMBL/GenBank/DDBJ databases">
        <authorList>
            <person name="McCartney M.A."/>
            <person name="Auch B."/>
            <person name="Kono T."/>
            <person name="Mallez S."/>
            <person name="Becker A."/>
            <person name="Gohl D.M."/>
            <person name="Silverstein K.A.T."/>
            <person name="Koren S."/>
            <person name="Bechman K.B."/>
            <person name="Herman A."/>
            <person name="Abrahante J.E."/>
            <person name="Garbe J."/>
        </authorList>
    </citation>
    <scope>NUCLEOTIDE SEQUENCE</scope>
    <source>
        <strain evidence="2">Duluth1</strain>
        <tissue evidence="2">Whole animal</tissue>
    </source>
</reference>
<comment type="caution">
    <text evidence="2">The sequence shown here is derived from an EMBL/GenBank/DDBJ whole genome shotgun (WGS) entry which is preliminary data.</text>
</comment>
<evidence type="ECO:0000313" key="2">
    <source>
        <dbReference type="EMBL" id="KAH3851712.1"/>
    </source>
</evidence>
<organism evidence="2 3">
    <name type="scientific">Dreissena polymorpha</name>
    <name type="common">Zebra mussel</name>
    <name type="synonym">Mytilus polymorpha</name>
    <dbReference type="NCBI Taxonomy" id="45954"/>
    <lineage>
        <taxon>Eukaryota</taxon>
        <taxon>Metazoa</taxon>
        <taxon>Spiralia</taxon>
        <taxon>Lophotrochozoa</taxon>
        <taxon>Mollusca</taxon>
        <taxon>Bivalvia</taxon>
        <taxon>Autobranchia</taxon>
        <taxon>Heteroconchia</taxon>
        <taxon>Euheterodonta</taxon>
        <taxon>Imparidentia</taxon>
        <taxon>Neoheterodontei</taxon>
        <taxon>Myida</taxon>
        <taxon>Dreissenoidea</taxon>
        <taxon>Dreissenidae</taxon>
        <taxon>Dreissena</taxon>
    </lineage>
</organism>
<feature type="compositionally biased region" description="Basic residues" evidence="1">
    <location>
        <begin position="128"/>
        <end position="138"/>
    </location>
</feature>
<dbReference type="EMBL" id="JAIWYP010000003">
    <property type="protein sequence ID" value="KAH3851712.1"/>
    <property type="molecule type" value="Genomic_DNA"/>
</dbReference>
<accession>A0A9D4L707</accession>
<dbReference type="AlphaFoldDB" id="A0A9D4L707"/>
<sequence>MLNYFARFVVPQTEDWNEKIRQYEAEQTQTEINALPDIVLNRDVDITAELMEEAVRSFKLWFHPRSEHLQRTRRIPVSSPMVFGFEPGTLLVKGDSSDRGSIPGTIAYEASARCLRKDPGCKPQSERSHRKLRVHTGTRTKQPSLTYHTEHPPTKRPAAEMSFPGGIAYRVSAQAGHPSRDPLRRVRMLRLESKSLTGKVLRLGLKPKDPSFKKGVCSDFQMFAASWSEQSCFLELIHYAGRLPNRDVMMTGVEYRAVKK</sequence>
<proteinExistence type="predicted"/>